<reference evidence="1 2" key="1">
    <citation type="submission" date="2024-04" db="EMBL/GenBank/DDBJ databases">
        <title>Novel species of the genus Ideonella isolated from streams.</title>
        <authorList>
            <person name="Lu H."/>
        </authorList>
    </citation>
    <scope>NUCLEOTIDE SEQUENCE [LARGE SCALE GENOMIC DNA]</scope>
    <source>
        <strain evidence="1 2">BYS139W</strain>
    </source>
</reference>
<name>A0ABU9B8M3_9BURK</name>
<dbReference type="EMBL" id="JBBUTF010000007">
    <property type="protein sequence ID" value="MEK8026231.1"/>
    <property type="molecule type" value="Genomic_DNA"/>
</dbReference>
<keyword evidence="2" id="KW-1185">Reference proteome</keyword>
<dbReference type="SUPFAM" id="SSF53448">
    <property type="entry name" value="Nucleotide-diphospho-sugar transferases"/>
    <property type="match status" value="1"/>
</dbReference>
<gene>
    <name evidence="1" type="ORF">AACH11_09700</name>
</gene>
<evidence type="ECO:0000313" key="2">
    <source>
        <dbReference type="Proteomes" id="UP001368500"/>
    </source>
</evidence>
<dbReference type="Proteomes" id="UP001368500">
    <property type="component" value="Unassembled WGS sequence"/>
</dbReference>
<comment type="caution">
    <text evidence="1">The sequence shown here is derived from an EMBL/GenBank/DDBJ whole genome shotgun (WGS) entry which is preliminary data.</text>
</comment>
<accession>A0ABU9B8M3</accession>
<evidence type="ECO:0000313" key="1">
    <source>
        <dbReference type="EMBL" id="MEK8026231.1"/>
    </source>
</evidence>
<dbReference type="InterPro" id="IPR029044">
    <property type="entry name" value="Nucleotide-diphossugar_trans"/>
</dbReference>
<dbReference type="RefSeq" id="WP_341374011.1">
    <property type="nucleotide sequence ID" value="NZ_JBBUTF010000007.1"/>
</dbReference>
<organism evidence="1 2">
    <name type="scientific">Pseudaquabacterium rugosum</name>
    <dbReference type="NCBI Taxonomy" id="2984194"/>
    <lineage>
        <taxon>Bacteria</taxon>
        <taxon>Pseudomonadati</taxon>
        <taxon>Pseudomonadota</taxon>
        <taxon>Betaproteobacteria</taxon>
        <taxon>Burkholderiales</taxon>
        <taxon>Sphaerotilaceae</taxon>
        <taxon>Pseudaquabacterium</taxon>
    </lineage>
</organism>
<protein>
    <recommendedName>
        <fullName evidence="3">Glycosyltransferase</fullName>
    </recommendedName>
</protein>
<evidence type="ECO:0008006" key="3">
    <source>
        <dbReference type="Google" id="ProtNLM"/>
    </source>
</evidence>
<sequence length="228" mass="24269">MTPTLIPPSLIPPARMTPSLMVGTPAYGGMVHLDYLNALFGFTAHGIAFQLAAIGNESLITRARNTILSNFHASPQCSHLLFLDADVNLPAAGLRRMLDADVPVIGAPVALKGTDAAGQRLWNTGPALGSRGRLIEVGRVGSAALLLSRAAVQALVDDAIADGRVYSPAPTLEQALGQDRHYDVFRVGVKDGVYLSEDYWVCERLRALGFPVLIDPSIVTTHHGIVDV</sequence>
<proteinExistence type="predicted"/>